<keyword evidence="4" id="KW-0769">Symport</keyword>
<dbReference type="Proteomes" id="UP001328107">
    <property type="component" value="Unassembled WGS sequence"/>
</dbReference>
<keyword evidence="2" id="KW-0813">Transport</keyword>
<dbReference type="SUPFAM" id="SSF161070">
    <property type="entry name" value="SNF-like"/>
    <property type="match status" value="1"/>
</dbReference>
<evidence type="ECO:0000256" key="4">
    <source>
        <dbReference type="ARBA" id="ARBA00022847"/>
    </source>
</evidence>
<evidence type="ECO:0000313" key="9">
    <source>
        <dbReference type="EMBL" id="GMR40934.1"/>
    </source>
</evidence>
<feature type="transmembrane region" description="Helical" evidence="8">
    <location>
        <begin position="223"/>
        <end position="241"/>
    </location>
</feature>
<evidence type="ECO:0000256" key="8">
    <source>
        <dbReference type="SAM" id="Phobius"/>
    </source>
</evidence>
<dbReference type="AlphaFoldDB" id="A0AAN4ZKC2"/>
<keyword evidence="6 8" id="KW-0472">Membrane</keyword>
<evidence type="ECO:0000256" key="6">
    <source>
        <dbReference type="ARBA" id="ARBA00023136"/>
    </source>
</evidence>
<feature type="transmembrane region" description="Helical" evidence="8">
    <location>
        <begin position="113"/>
        <end position="137"/>
    </location>
</feature>
<evidence type="ECO:0000313" key="10">
    <source>
        <dbReference type="Proteomes" id="UP001328107"/>
    </source>
</evidence>
<feature type="transmembrane region" description="Helical" evidence="8">
    <location>
        <begin position="70"/>
        <end position="92"/>
    </location>
</feature>
<name>A0AAN4ZKC2_9BILA</name>
<evidence type="ECO:0000256" key="5">
    <source>
        <dbReference type="ARBA" id="ARBA00022989"/>
    </source>
</evidence>
<feature type="binding site" evidence="7">
    <location>
        <position position="49"/>
    </location>
    <ligand>
        <name>Na(+)</name>
        <dbReference type="ChEBI" id="CHEBI:29101"/>
        <label>2</label>
    </ligand>
</feature>
<keyword evidence="5 8" id="KW-1133">Transmembrane helix</keyword>
<organism evidence="9 10">
    <name type="scientific">Pristionchus mayeri</name>
    <dbReference type="NCBI Taxonomy" id="1317129"/>
    <lineage>
        <taxon>Eukaryota</taxon>
        <taxon>Metazoa</taxon>
        <taxon>Ecdysozoa</taxon>
        <taxon>Nematoda</taxon>
        <taxon>Chromadorea</taxon>
        <taxon>Rhabditida</taxon>
        <taxon>Rhabditina</taxon>
        <taxon>Diplogasteromorpha</taxon>
        <taxon>Diplogasteroidea</taxon>
        <taxon>Neodiplogasteridae</taxon>
        <taxon>Pristionchus</taxon>
    </lineage>
</organism>
<accession>A0AAN4ZKC2</accession>
<keyword evidence="7" id="KW-0915">Sodium</keyword>
<dbReference type="GO" id="GO:0005283">
    <property type="term" value="F:amino acid:sodium symporter activity"/>
    <property type="evidence" value="ECO:0007669"/>
    <property type="project" value="TreeGrafter"/>
</dbReference>
<comment type="subcellular location">
    <subcellularLocation>
        <location evidence="1">Membrane</location>
        <topology evidence="1">Multi-pass membrane protein</topology>
    </subcellularLocation>
</comment>
<evidence type="ECO:0000256" key="7">
    <source>
        <dbReference type="PIRSR" id="PIRSR600175-1"/>
    </source>
</evidence>
<dbReference type="InterPro" id="IPR037272">
    <property type="entry name" value="SNS_sf"/>
</dbReference>
<dbReference type="PANTHER" id="PTHR11616:SF241">
    <property type="entry name" value="SODIUM- AND CHLORIDE-DEPENDENT GLYCINE TRANSPORTER 2"/>
    <property type="match status" value="1"/>
</dbReference>
<dbReference type="GO" id="GO:0046872">
    <property type="term" value="F:metal ion binding"/>
    <property type="evidence" value="ECO:0007669"/>
    <property type="project" value="UniProtKB-KW"/>
</dbReference>
<feature type="non-terminal residue" evidence="9">
    <location>
        <position position="251"/>
    </location>
</feature>
<dbReference type="PANTHER" id="PTHR11616">
    <property type="entry name" value="SODIUM/CHLORIDE DEPENDENT TRANSPORTER"/>
    <property type="match status" value="1"/>
</dbReference>
<comment type="caution">
    <text evidence="9">The sequence shown here is derived from an EMBL/GenBank/DDBJ whole genome shotgun (WGS) entry which is preliminary data.</text>
</comment>
<keyword evidence="7" id="KW-0479">Metal-binding</keyword>
<evidence type="ECO:0000256" key="3">
    <source>
        <dbReference type="ARBA" id="ARBA00022692"/>
    </source>
</evidence>
<evidence type="ECO:0000256" key="1">
    <source>
        <dbReference type="ARBA" id="ARBA00004141"/>
    </source>
</evidence>
<feature type="binding site" evidence="7">
    <location>
        <position position="45"/>
    </location>
    <ligand>
        <name>Na(+)</name>
        <dbReference type="ChEBI" id="CHEBI:29101"/>
        <label>1</label>
    </ligand>
</feature>
<protein>
    <submittedName>
        <fullName evidence="9">Uncharacterized protein</fullName>
    </submittedName>
</protein>
<sequence>MKIQDSPNAKSPEASSAMLEEMDFELRVMATTHVKNLTVRKLASVLMSNFFRLPIFLVVTKYYVTYGVSFIGVCALMMFFVGMPTVFLELTMGQFTSLPPNTFFARITPIAKGVGFSMIIVRIFALLCIHVDLRYLFLFFQHISVVSGSADERCAQAGMPFCHTESMCPPDKEMGMYGSCITPLANYDVAFKDRTLGKVMQIRALQSSPTQLLLDNELSETNGYTLFTFFLIMLAAGIPLIDGAELFATVS</sequence>
<dbReference type="GO" id="GO:0089718">
    <property type="term" value="P:amino acid import across plasma membrane"/>
    <property type="evidence" value="ECO:0007669"/>
    <property type="project" value="TreeGrafter"/>
</dbReference>
<dbReference type="GO" id="GO:0005886">
    <property type="term" value="C:plasma membrane"/>
    <property type="evidence" value="ECO:0007669"/>
    <property type="project" value="TreeGrafter"/>
</dbReference>
<dbReference type="PROSITE" id="PS50267">
    <property type="entry name" value="NA_NEUROTRAN_SYMP_3"/>
    <property type="match status" value="1"/>
</dbReference>
<gene>
    <name evidence="9" type="ORF">PMAYCL1PPCAC_11129</name>
</gene>
<dbReference type="Pfam" id="PF00209">
    <property type="entry name" value="SNF"/>
    <property type="match status" value="1"/>
</dbReference>
<dbReference type="InterPro" id="IPR000175">
    <property type="entry name" value="Na/ntran_symport"/>
</dbReference>
<dbReference type="EMBL" id="BTRK01000003">
    <property type="protein sequence ID" value="GMR40934.1"/>
    <property type="molecule type" value="Genomic_DNA"/>
</dbReference>
<reference evidence="10" key="1">
    <citation type="submission" date="2022-10" db="EMBL/GenBank/DDBJ databases">
        <title>Genome assembly of Pristionchus species.</title>
        <authorList>
            <person name="Yoshida K."/>
            <person name="Sommer R.J."/>
        </authorList>
    </citation>
    <scope>NUCLEOTIDE SEQUENCE [LARGE SCALE GENOMIC DNA]</scope>
    <source>
        <strain evidence="10">RS5460</strain>
    </source>
</reference>
<keyword evidence="10" id="KW-1185">Reference proteome</keyword>
<keyword evidence="3 8" id="KW-0812">Transmembrane</keyword>
<evidence type="ECO:0000256" key="2">
    <source>
        <dbReference type="ARBA" id="ARBA00022448"/>
    </source>
</evidence>
<proteinExistence type="predicted"/>